<feature type="region of interest" description="Disordered" evidence="1">
    <location>
        <begin position="1"/>
        <end position="25"/>
    </location>
</feature>
<reference evidence="3" key="1">
    <citation type="journal article" date="2015" name="Nat. Genet.">
        <title>The genome and transcriptome of the zoonotic hookworm Ancylostoma ceylanicum identify infection-specific gene families.</title>
        <authorList>
            <person name="Schwarz E.M."/>
            <person name="Hu Y."/>
            <person name="Antoshechkin I."/>
            <person name="Miller M.M."/>
            <person name="Sternberg P.W."/>
            <person name="Aroian R.V."/>
        </authorList>
    </citation>
    <scope>NUCLEOTIDE SEQUENCE</scope>
    <source>
        <strain evidence="3">HY135</strain>
    </source>
</reference>
<dbReference type="EMBL" id="JARK01001507">
    <property type="protein sequence ID" value="EYB94462.1"/>
    <property type="molecule type" value="Genomic_DNA"/>
</dbReference>
<sequence length="94" mass="10592">MGPTQPKPASQVRRAQSPQPNPSGIPATLKDCIFCGGHHWATDYDRFTTLKARRNRIYELQRCERCLNNHLVTALLALQNLPVSIVNAQIELLK</sequence>
<accession>A0A016SVM9</accession>
<evidence type="ECO:0000313" key="3">
    <source>
        <dbReference type="Proteomes" id="UP000024635"/>
    </source>
</evidence>
<evidence type="ECO:0000313" key="2">
    <source>
        <dbReference type="EMBL" id="EYB94462.1"/>
    </source>
</evidence>
<dbReference type="Proteomes" id="UP000024635">
    <property type="component" value="Unassembled WGS sequence"/>
</dbReference>
<comment type="caution">
    <text evidence="2">The sequence shown here is derived from an EMBL/GenBank/DDBJ whole genome shotgun (WGS) entry which is preliminary data.</text>
</comment>
<protein>
    <submittedName>
        <fullName evidence="2">Uncharacterized protein</fullName>
    </submittedName>
</protein>
<proteinExistence type="predicted"/>
<organism evidence="2 3">
    <name type="scientific">Ancylostoma ceylanicum</name>
    <dbReference type="NCBI Taxonomy" id="53326"/>
    <lineage>
        <taxon>Eukaryota</taxon>
        <taxon>Metazoa</taxon>
        <taxon>Ecdysozoa</taxon>
        <taxon>Nematoda</taxon>
        <taxon>Chromadorea</taxon>
        <taxon>Rhabditida</taxon>
        <taxon>Rhabditina</taxon>
        <taxon>Rhabditomorpha</taxon>
        <taxon>Strongyloidea</taxon>
        <taxon>Ancylostomatidae</taxon>
        <taxon>Ancylostomatinae</taxon>
        <taxon>Ancylostoma</taxon>
    </lineage>
</organism>
<dbReference type="AlphaFoldDB" id="A0A016SVM9"/>
<gene>
    <name evidence="2" type="primary">Acey_s0171.g308</name>
    <name evidence="2" type="ORF">Y032_0171g308</name>
</gene>
<evidence type="ECO:0000256" key="1">
    <source>
        <dbReference type="SAM" id="MobiDB-lite"/>
    </source>
</evidence>
<keyword evidence="3" id="KW-1185">Reference proteome</keyword>
<name>A0A016SVM9_9BILA</name>